<organism evidence="1">
    <name type="scientific">Anguilla anguilla</name>
    <name type="common">European freshwater eel</name>
    <name type="synonym">Muraena anguilla</name>
    <dbReference type="NCBI Taxonomy" id="7936"/>
    <lineage>
        <taxon>Eukaryota</taxon>
        <taxon>Metazoa</taxon>
        <taxon>Chordata</taxon>
        <taxon>Craniata</taxon>
        <taxon>Vertebrata</taxon>
        <taxon>Euteleostomi</taxon>
        <taxon>Actinopterygii</taxon>
        <taxon>Neopterygii</taxon>
        <taxon>Teleostei</taxon>
        <taxon>Anguilliformes</taxon>
        <taxon>Anguillidae</taxon>
        <taxon>Anguilla</taxon>
    </lineage>
</organism>
<dbReference type="AlphaFoldDB" id="A0A0E9WJW3"/>
<reference evidence="1" key="1">
    <citation type="submission" date="2014-11" db="EMBL/GenBank/DDBJ databases">
        <authorList>
            <person name="Amaro Gonzalez C."/>
        </authorList>
    </citation>
    <scope>NUCLEOTIDE SEQUENCE</scope>
</reference>
<protein>
    <submittedName>
        <fullName evidence="1">Uncharacterized protein</fullName>
    </submittedName>
</protein>
<reference evidence="1" key="2">
    <citation type="journal article" date="2015" name="Fish Shellfish Immunol.">
        <title>Early steps in the European eel (Anguilla anguilla)-Vibrio vulnificus interaction in the gills: Role of the RtxA13 toxin.</title>
        <authorList>
            <person name="Callol A."/>
            <person name="Pajuelo D."/>
            <person name="Ebbesson L."/>
            <person name="Teles M."/>
            <person name="MacKenzie S."/>
            <person name="Amaro C."/>
        </authorList>
    </citation>
    <scope>NUCLEOTIDE SEQUENCE</scope>
</reference>
<sequence length="47" mass="5220">MKFLQYVVCFAILMVSGTLYQNSYTIIASASLPVCPVNNLALHLKPF</sequence>
<evidence type="ECO:0000313" key="1">
    <source>
        <dbReference type="EMBL" id="JAH90652.1"/>
    </source>
</evidence>
<dbReference type="EMBL" id="GBXM01017925">
    <property type="protein sequence ID" value="JAH90652.1"/>
    <property type="molecule type" value="Transcribed_RNA"/>
</dbReference>
<name>A0A0E9WJW3_ANGAN</name>
<accession>A0A0E9WJW3</accession>
<proteinExistence type="predicted"/>